<evidence type="ECO:0000313" key="1">
    <source>
        <dbReference type="EMBL" id="KAK4296274.1"/>
    </source>
</evidence>
<protein>
    <submittedName>
        <fullName evidence="1">Uncharacterized protein</fullName>
    </submittedName>
</protein>
<proteinExistence type="predicted"/>
<keyword evidence="2" id="KW-1185">Reference proteome</keyword>
<dbReference type="EMBL" id="JAWZYT010003896">
    <property type="protein sequence ID" value="KAK4296274.1"/>
    <property type="molecule type" value="Genomic_DNA"/>
</dbReference>
<reference evidence="1" key="1">
    <citation type="submission" date="2023-11" db="EMBL/GenBank/DDBJ databases">
        <title>Genome assemblies of two species of porcelain crab, Petrolisthes cinctipes and Petrolisthes manimaculis (Anomura: Porcellanidae).</title>
        <authorList>
            <person name="Angst P."/>
        </authorList>
    </citation>
    <scope>NUCLEOTIDE SEQUENCE</scope>
    <source>
        <strain evidence="1">PB745_02</strain>
        <tissue evidence="1">Gill</tissue>
    </source>
</reference>
<name>A0AAE1NU51_9EUCA</name>
<sequence length="69" mass="7752">MSALAIVTGSANVSGSVHHITHLRGTNKTQVRAPMCVPQRLRVTRGEVTRPHSSIFPCRQRRPHPHYRC</sequence>
<comment type="caution">
    <text evidence="1">The sequence shown here is derived from an EMBL/GenBank/DDBJ whole genome shotgun (WGS) entry which is preliminary data.</text>
</comment>
<organism evidence="1 2">
    <name type="scientific">Petrolisthes manimaculis</name>
    <dbReference type="NCBI Taxonomy" id="1843537"/>
    <lineage>
        <taxon>Eukaryota</taxon>
        <taxon>Metazoa</taxon>
        <taxon>Ecdysozoa</taxon>
        <taxon>Arthropoda</taxon>
        <taxon>Crustacea</taxon>
        <taxon>Multicrustacea</taxon>
        <taxon>Malacostraca</taxon>
        <taxon>Eumalacostraca</taxon>
        <taxon>Eucarida</taxon>
        <taxon>Decapoda</taxon>
        <taxon>Pleocyemata</taxon>
        <taxon>Anomura</taxon>
        <taxon>Galatheoidea</taxon>
        <taxon>Porcellanidae</taxon>
        <taxon>Petrolisthes</taxon>
    </lineage>
</organism>
<evidence type="ECO:0000313" key="2">
    <source>
        <dbReference type="Proteomes" id="UP001292094"/>
    </source>
</evidence>
<dbReference type="AlphaFoldDB" id="A0AAE1NU51"/>
<dbReference type="Proteomes" id="UP001292094">
    <property type="component" value="Unassembled WGS sequence"/>
</dbReference>
<accession>A0AAE1NU51</accession>
<gene>
    <name evidence="1" type="ORF">Pmani_031222</name>
</gene>